<keyword evidence="2" id="KW-1185">Reference proteome</keyword>
<sequence>MKIYGDGIYDNERADLVFIAYIEFSLKKIQEHIEWLENTNEICQAVLGYIDMLLFVSEKSPSDLTGRLKESEVAQWKNVFDDWFNRVEKKIPNKYKNSIRVNADILFDKLKENANSLEWL</sequence>
<dbReference type="RefSeq" id="WP_242925863.1">
    <property type="nucleotide sequence ID" value="NZ_CP094241.1"/>
</dbReference>
<protein>
    <submittedName>
        <fullName evidence="1">Uncharacterized protein</fullName>
    </submittedName>
</protein>
<name>A0ABY3Y4X6_9NEIS</name>
<evidence type="ECO:0000313" key="1">
    <source>
        <dbReference type="EMBL" id="UNV83992.1"/>
    </source>
</evidence>
<dbReference type="Proteomes" id="UP000829455">
    <property type="component" value="Chromosome"/>
</dbReference>
<evidence type="ECO:0000313" key="2">
    <source>
        <dbReference type="Proteomes" id="UP000829455"/>
    </source>
</evidence>
<reference evidence="1 2" key="1">
    <citation type="submission" date="2022-03" db="EMBL/GenBank/DDBJ databases">
        <title>Genome sequencing of Neisseria macacae.</title>
        <authorList>
            <person name="Baek M.-G."/>
        </authorList>
    </citation>
    <scope>NUCLEOTIDE SEQUENCE [LARGE SCALE GENOMIC DNA]</scope>
    <source>
        <strain evidence="1 2">ATCC 33926</strain>
    </source>
</reference>
<dbReference type="EMBL" id="CP094241">
    <property type="protein sequence ID" value="UNV83992.1"/>
    <property type="molecule type" value="Genomic_DNA"/>
</dbReference>
<proteinExistence type="predicted"/>
<gene>
    <name evidence="1" type="ORF">MON40_08110</name>
</gene>
<organism evidence="1 2">
    <name type="scientific">Neisseria macacae ATCC 33926</name>
    <dbReference type="NCBI Taxonomy" id="997348"/>
    <lineage>
        <taxon>Bacteria</taxon>
        <taxon>Pseudomonadati</taxon>
        <taxon>Pseudomonadota</taxon>
        <taxon>Betaproteobacteria</taxon>
        <taxon>Neisseriales</taxon>
        <taxon>Neisseriaceae</taxon>
        <taxon>Neisseria</taxon>
    </lineage>
</organism>
<accession>A0ABY3Y4X6</accession>